<dbReference type="Pfam" id="PF02129">
    <property type="entry name" value="Peptidase_S15"/>
    <property type="match status" value="1"/>
</dbReference>
<gene>
    <name evidence="4" type="ORF">DX914_16150</name>
</gene>
<dbReference type="Proteomes" id="UP000264492">
    <property type="component" value="Unassembled WGS sequence"/>
</dbReference>
<dbReference type="InterPro" id="IPR053145">
    <property type="entry name" value="AB_hydrolase_Est10"/>
</dbReference>
<dbReference type="InterPro" id="IPR029058">
    <property type="entry name" value="AB_hydrolase_fold"/>
</dbReference>
<feature type="signal peptide" evidence="2">
    <location>
        <begin position="1"/>
        <end position="23"/>
    </location>
</feature>
<reference evidence="4 5" key="1">
    <citation type="submission" date="2018-08" db="EMBL/GenBank/DDBJ databases">
        <title>Lysobacter sp. zong2l5, whole genome shotgun sequence.</title>
        <authorList>
            <person name="Zhang X."/>
            <person name="Feng G."/>
            <person name="Zhu H."/>
        </authorList>
    </citation>
    <scope>NUCLEOTIDE SEQUENCE [LARGE SCALE GENOMIC DNA]</scope>
    <source>
        <strain evidence="5">zong2l5</strain>
    </source>
</reference>
<dbReference type="PANTHER" id="PTHR43265">
    <property type="entry name" value="ESTERASE ESTD"/>
    <property type="match status" value="1"/>
</dbReference>
<dbReference type="AlphaFoldDB" id="A0A371JY04"/>
<organism evidence="4 5">
    <name type="scientific">Lysobacter silvisoli</name>
    <dbReference type="NCBI Taxonomy" id="2293254"/>
    <lineage>
        <taxon>Bacteria</taxon>
        <taxon>Pseudomonadati</taxon>
        <taxon>Pseudomonadota</taxon>
        <taxon>Gammaproteobacteria</taxon>
        <taxon>Lysobacterales</taxon>
        <taxon>Lysobacteraceae</taxon>
        <taxon>Lysobacter</taxon>
    </lineage>
</organism>
<dbReference type="EMBL" id="QTSU01000003">
    <property type="protein sequence ID" value="RDZ26520.1"/>
    <property type="molecule type" value="Genomic_DNA"/>
</dbReference>
<dbReference type="SUPFAM" id="SSF53474">
    <property type="entry name" value="alpha/beta-Hydrolases"/>
    <property type="match status" value="1"/>
</dbReference>
<evidence type="ECO:0000256" key="2">
    <source>
        <dbReference type="SAM" id="SignalP"/>
    </source>
</evidence>
<protein>
    <submittedName>
        <fullName evidence="4">Alpha/beta hydrolase</fullName>
    </submittedName>
</protein>
<evidence type="ECO:0000313" key="5">
    <source>
        <dbReference type="Proteomes" id="UP000264492"/>
    </source>
</evidence>
<dbReference type="InterPro" id="IPR000383">
    <property type="entry name" value="Xaa-Pro-like_dom"/>
</dbReference>
<feature type="domain" description="Xaa-Pro dipeptidyl-peptidase-like" evidence="3">
    <location>
        <begin position="122"/>
        <end position="265"/>
    </location>
</feature>
<dbReference type="PANTHER" id="PTHR43265:SF1">
    <property type="entry name" value="ESTERASE ESTD"/>
    <property type="match status" value="1"/>
</dbReference>
<dbReference type="OrthoDB" id="1412847at2"/>
<proteinExistence type="predicted"/>
<keyword evidence="2" id="KW-0732">Signal</keyword>
<evidence type="ECO:0000259" key="3">
    <source>
        <dbReference type="Pfam" id="PF02129"/>
    </source>
</evidence>
<feature type="region of interest" description="Disordered" evidence="1">
    <location>
        <begin position="436"/>
        <end position="457"/>
    </location>
</feature>
<keyword evidence="4" id="KW-0378">Hydrolase</keyword>
<dbReference type="Gene3D" id="3.40.50.1820">
    <property type="entry name" value="alpha/beta hydrolase"/>
    <property type="match status" value="1"/>
</dbReference>
<evidence type="ECO:0000256" key="1">
    <source>
        <dbReference type="SAM" id="MobiDB-lite"/>
    </source>
</evidence>
<keyword evidence="5" id="KW-1185">Reference proteome</keyword>
<comment type="caution">
    <text evidence="4">The sequence shown here is derived from an EMBL/GenBank/DDBJ whole genome shotgun (WGS) entry which is preliminary data.</text>
</comment>
<accession>A0A371JY04</accession>
<name>A0A371JY04_9GAMM</name>
<dbReference type="RefSeq" id="WP_115860630.1">
    <property type="nucleotide sequence ID" value="NZ_QTSU01000003.1"/>
</dbReference>
<evidence type="ECO:0000313" key="4">
    <source>
        <dbReference type="EMBL" id="RDZ26520.1"/>
    </source>
</evidence>
<sequence length="457" mass="49163">MPHARLPLVLALTAALISPMALASNATDSNSCYAGAYKLDDGRMVDLANADKGALRWRLIDGRTGRLSERDGAWTSTLGWTDRPDNVKVSFGSCQQDKISFEGVNGRKLQFDITETRFEGNGVNLRGRLVMPRGAGPVPVIVTVHGSESYSGVDRYHMQNLYPANGVGVFVYDKRGTGESGGKYTQDFYLLSDDASAALREAKRLAGKRASRIGYLGGSQAGWVAPLAASKTPEAAFVVVGYGMAISPLGEDASQVALDLKNAGYGEDVQAKAREVTDATGTIVASRGKDGWDALTAVRQKYGEEPWWKAMKGEFTGLVVSHTPDQLRAKQAELEQGTTWDYDPMPVLRELKQPQLWMLAGADAEAPPEETRDRLMSVVAAGRPLSVAVFPETDHGILKFETAADGSRTPIRIADGYFRMQLDWIKTGKLGRGPYGDAQVLAGGPPTAPPVAKSAKP</sequence>
<dbReference type="GO" id="GO:0052689">
    <property type="term" value="F:carboxylic ester hydrolase activity"/>
    <property type="evidence" value="ECO:0007669"/>
    <property type="project" value="TreeGrafter"/>
</dbReference>
<feature type="chain" id="PRO_5016787674" evidence="2">
    <location>
        <begin position="24"/>
        <end position="457"/>
    </location>
</feature>